<evidence type="ECO:0000259" key="3">
    <source>
        <dbReference type="Pfam" id="PF08698"/>
    </source>
</evidence>
<name>A0A9W4TWB1_9ASCO</name>
<dbReference type="GO" id="GO:0006396">
    <property type="term" value="P:RNA processing"/>
    <property type="evidence" value="ECO:0007669"/>
    <property type="project" value="TreeGrafter"/>
</dbReference>
<dbReference type="InterPro" id="IPR039883">
    <property type="entry name" value="Fcf2/DNTTIP2"/>
</dbReference>
<comment type="caution">
    <text evidence="4">The sequence shown here is derived from an EMBL/GenBank/DDBJ whole genome shotgun (WGS) entry which is preliminary data.</text>
</comment>
<dbReference type="AlphaFoldDB" id="A0A9W4TWB1"/>
<dbReference type="OrthoDB" id="427886at2759"/>
<dbReference type="GO" id="GO:0003723">
    <property type="term" value="F:RNA binding"/>
    <property type="evidence" value="ECO:0007669"/>
    <property type="project" value="TreeGrafter"/>
</dbReference>
<dbReference type="Proteomes" id="UP001152885">
    <property type="component" value="Unassembled WGS sequence"/>
</dbReference>
<comment type="subcellular location">
    <subcellularLocation>
        <location evidence="1">Nucleus</location>
        <location evidence="1">Nucleolus</location>
    </subcellularLocation>
</comment>
<dbReference type="GO" id="GO:0005730">
    <property type="term" value="C:nucleolus"/>
    <property type="evidence" value="ECO:0007669"/>
    <property type="project" value="UniProtKB-SubCell"/>
</dbReference>
<feature type="domain" description="Fcf2 pre-rRNA processing C-terminal" evidence="3">
    <location>
        <begin position="69"/>
        <end position="151"/>
    </location>
</feature>
<proteinExistence type="predicted"/>
<reference evidence="4" key="1">
    <citation type="submission" date="2022-12" db="EMBL/GenBank/DDBJ databases">
        <authorList>
            <person name="Brejova B."/>
        </authorList>
    </citation>
    <scope>NUCLEOTIDE SEQUENCE</scope>
</reference>
<protein>
    <recommendedName>
        <fullName evidence="3">Fcf2 pre-rRNA processing C-terminal domain-containing protein</fullName>
    </recommendedName>
</protein>
<evidence type="ECO:0000256" key="2">
    <source>
        <dbReference type="ARBA" id="ARBA00023242"/>
    </source>
</evidence>
<dbReference type="InterPro" id="IPR014810">
    <property type="entry name" value="Fcf2_C"/>
</dbReference>
<evidence type="ECO:0000313" key="4">
    <source>
        <dbReference type="EMBL" id="CAI5758339.1"/>
    </source>
</evidence>
<evidence type="ECO:0000313" key="5">
    <source>
        <dbReference type="Proteomes" id="UP001152885"/>
    </source>
</evidence>
<keyword evidence="5" id="KW-1185">Reference proteome</keyword>
<sequence>MKEPIIIETSETESVDESLDDLLKQLQEKTKPKRKQTLEETIRSLPKLPDNLKKSITIKDPIIQAIKPKDETKDWFSMKTPEMTPELKRDLQIIKQRAALDPKRHYKKDKWHIPKEFQMGTIIEGSSSKKKSSIIDDILTNDDTKKYFKRKYEEIQKVKTSGKKGHYKKVKQARKRF</sequence>
<dbReference type="PANTHER" id="PTHR21686:SF12">
    <property type="entry name" value="DEOXYNUCLEOTIDYLTRANSFERASE TERMINAL-INTERACTING PROTEIN 2"/>
    <property type="match status" value="1"/>
</dbReference>
<keyword evidence="2" id="KW-0539">Nucleus</keyword>
<organism evidence="4 5">
    <name type="scientific">Candida verbasci</name>
    <dbReference type="NCBI Taxonomy" id="1227364"/>
    <lineage>
        <taxon>Eukaryota</taxon>
        <taxon>Fungi</taxon>
        <taxon>Dikarya</taxon>
        <taxon>Ascomycota</taxon>
        <taxon>Saccharomycotina</taxon>
        <taxon>Pichiomycetes</taxon>
        <taxon>Debaryomycetaceae</taxon>
        <taxon>Candida/Lodderomyces clade</taxon>
        <taxon>Candida</taxon>
    </lineage>
</organism>
<dbReference type="EMBL" id="CANTUO010000002">
    <property type="protein sequence ID" value="CAI5758339.1"/>
    <property type="molecule type" value="Genomic_DNA"/>
</dbReference>
<gene>
    <name evidence="4" type="ORF">CANVERA_P2853</name>
</gene>
<evidence type="ECO:0000256" key="1">
    <source>
        <dbReference type="ARBA" id="ARBA00004604"/>
    </source>
</evidence>
<dbReference type="Pfam" id="PF08698">
    <property type="entry name" value="Fcf2"/>
    <property type="match status" value="1"/>
</dbReference>
<dbReference type="PANTHER" id="PTHR21686">
    <property type="entry name" value="DEOXYNUCLEOTIDYLTRANSFERASE TERMINAL-INTERACTING PROTEIN 2"/>
    <property type="match status" value="1"/>
</dbReference>
<accession>A0A9W4TWB1</accession>